<evidence type="ECO:0000256" key="4">
    <source>
        <dbReference type="ARBA" id="ARBA00023242"/>
    </source>
</evidence>
<evidence type="ECO:0000256" key="5">
    <source>
        <dbReference type="SAM" id="MobiDB-lite"/>
    </source>
</evidence>
<dbReference type="GO" id="GO:0003677">
    <property type="term" value="F:DNA binding"/>
    <property type="evidence" value="ECO:0007669"/>
    <property type="project" value="UniProtKB-KW"/>
</dbReference>
<name>A0AA38GFX7_TAXCH</name>
<dbReference type="Pfam" id="PF00249">
    <property type="entry name" value="Myb_DNA-binding"/>
    <property type="match status" value="2"/>
</dbReference>
<dbReference type="InterPro" id="IPR017930">
    <property type="entry name" value="Myb_dom"/>
</dbReference>
<dbReference type="FunFam" id="1.10.10.60:FF:000001">
    <property type="entry name" value="MYB-related transcription factor"/>
    <property type="match status" value="1"/>
</dbReference>
<sequence length="326" mass="36568">MGRTPSCSKQEDLNRGAWTAHEDMTLTNYIHTHGETGWRSLPKKAGLNRCGKSCRLRWLNYLRPDIKRGNISADEEELIIRMHRLLGNRWALIAGRLPGRTDNEIKNYWNTHLSKKLAMSNNTALISTTHMPLRKSYSFPGTKNPSSPSLNFSEEERAEPCALMRSASDSDVNSGVLPGMMETSIGGEEEPSLDVSKSWSQLLEDSLMAEESTILSSSELNVSYNPLHYFDPFPYAGFGNVEDFSVETLLLQPEPYGVEDICPLQNTHGNLAEQGIAETLHEGLHCAEEARQMELDPLDHLFSSQTNWEDGVDSSGLMKTTEEEYL</sequence>
<organism evidence="8 9">
    <name type="scientific">Taxus chinensis</name>
    <name type="common">Chinese yew</name>
    <name type="synonym">Taxus wallichiana var. chinensis</name>
    <dbReference type="NCBI Taxonomy" id="29808"/>
    <lineage>
        <taxon>Eukaryota</taxon>
        <taxon>Viridiplantae</taxon>
        <taxon>Streptophyta</taxon>
        <taxon>Embryophyta</taxon>
        <taxon>Tracheophyta</taxon>
        <taxon>Spermatophyta</taxon>
        <taxon>Pinopsida</taxon>
        <taxon>Pinidae</taxon>
        <taxon>Conifers II</taxon>
        <taxon>Cupressales</taxon>
        <taxon>Taxaceae</taxon>
        <taxon>Taxus</taxon>
    </lineage>
</organism>
<dbReference type="Proteomes" id="UP000824469">
    <property type="component" value="Unassembled WGS sequence"/>
</dbReference>
<keyword evidence="4" id="KW-0539">Nucleus</keyword>
<reference evidence="8 9" key="1">
    <citation type="journal article" date="2021" name="Nat. Plants">
        <title>The Taxus genome provides insights into paclitaxel biosynthesis.</title>
        <authorList>
            <person name="Xiong X."/>
            <person name="Gou J."/>
            <person name="Liao Q."/>
            <person name="Li Y."/>
            <person name="Zhou Q."/>
            <person name="Bi G."/>
            <person name="Li C."/>
            <person name="Du R."/>
            <person name="Wang X."/>
            <person name="Sun T."/>
            <person name="Guo L."/>
            <person name="Liang H."/>
            <person name="Lu P."/>
            <person name="Wu Y."/>
            <person name="Zhang Z."/>
            <person name="Ro D.K."/>
            <person name="Shang Y."/>
            <person name="Huang S."/>
            <person name="Yan J."/>
        </authorList>
    </citation>
    <scope>NUCLEOTIDE SEQUENCE [LARGE SCALE GENOMIC DNA]</scope>
    <source>
        <strain evidence="8">Ta-2019</strain>
    </source>
</reference>
<keyword evidence="3" id="KW-0238">DNA-binding</keyword>
<feature type="region of interest" description="Disordered" evidence="5">
    <location>
        <begin position="306"/>
        <end position="326"/>
    </location>
</feature>
<evidence type="ECO:0000313" key="8">
    <source>
        <dbReference type="EMBL" id="KAH9321062.1"/>
    </source>
</evidence>
<evidence type="ECO:0000259" key="7">
    <source>
        <dbReference type="PROSITE" id="PS51294"/>
    </source>
</evidence>
<keyword evidence="9" id="KW-1185">Reference proteome</keyword>
<evidence type="ECO:0000259" key="6">
    <source>
        <dbReference type="PROSITE" id="PS50090"/>
    </source>
</evidence>
<feature type="non-terminal residue" evidence="8">
    <location>
        <position position="1"/>
    </location>
</feature>
<dbReference type="PROSITE" id="PS51294">
    <property type="entry name" value="HTH_MYB"/>
    <property type="match status" value="2"/>
</dbReference>
<comment type="subcellular location">
    <subcellularLocation>
        <location evidence="1">Nucleus</location>
    </subcellularLocation>
</comment>
<gene>
    <name evidence="8" type="ORF">KI387_015701</name>
</gene>
<accession>A0AA38GFX7</accession>
<feature type="region of interest" description="Disordered" evidence="5">
    <location>
        <begin position="166"/>
        <end position="192"/>
    </location>
</feature>
<feature type="domain" description="HTH myb-type" evidence="7">
    <location>
        <begin position="10"/>
        <end position="62"/>
    </location>
</feature>
<keyword evidence="2" id="KW-0677">Repeat</keyword>
<dbReference type="SMART" id="SM00717">
    <property type="entry name" value="SANT"/>
    <property type="match status" value="2"/>
</dbReference>
<dbReference type="EMBL" id="JAHRHJ020000003">
    <property type="protein sequence ID" value="KAH9321062.1"/>
    <property type="molecule type" value="Genomic_DNA"/>
</dbReference>
<evidence type="ECO:0000256" key="3">
    <source>
        <dbReference type="ARBA" id="ARBA00023125"/>
    </source>
</evidence>
<dbReference type="GO" id="GO:0005634">
    <property type="term" value="C:nucleus"/>
    <property type="evidence" value="ECO:0007669"/>
    <property type="project" value="UniProtKB-SubCell"/>
</dbReference>
<feature type="domain" description="HTH myb-type" evidence="7">
    <location>
        <begin position="63"/>
        <end position="117"/>
    </location>
</feature>
<comment type="caution">
    <text evidence="8">The sequence shown here is derived from an EMBL/GenBank/DDBJ whole genome shotgun (WGS) entry which is preliminary data.</text>
</comment>
<dbReference type="PANTHER" id="PTHR47999:SF96">
    <property type="entry name" value="TRANSCRIPTION REPRESSOR MYB6-LIKE"/>
    <property type="match status" value="1"/>
</dbReference>
<dbReference type="PANTHER" id="PTHR47999">
    <property type="entry name" value="TRANSCRIPTION FACTOR MYB8-RELATED-RELATED"/>
    <property type="match status" value="1"/>
</dbReference>
<evidence type="ECO:0000256" key="2">
    <source>
        <dbReference type="ARBA" id="ARBA00022737"/>
    </source>
</evidence>
<evidence type="ECO:0000256" key="1">
    <source>
        <dbReference type="ARBA" id="ARBA00004123"/>
    </source>
</evidence>
<dbReference type="SUPFAM" id="SSF46689">
    <property type="entry name" value="Homeodomain-like"/>
    <property type="match status" value="1"/>
</dbReference>
<dbReference type="CDD" id="cd00167">
    <property type="entry name" value="SANT"/>
    <property type="match status" value="2"/>
</dbReference>
<dbReference type="PROSITE" id="PS50090">
    <property type="entry name" value="MYB_LIKE"/>
    <property type="match status" value="2"/>
</dbReference>
<evidence type="ECO:0000313" key="9">
    <source>
        <dbReference type="Proteomes" id="UP000824469"/>
    </source>
</evidence>
<protein>
    <submittedName>
        <fullName evidence="8">Uncharacterized protein</fullName>
    </submittedName>
</protein>
<dbReference type="InterPro" id="IPR001005">
    <property type="entry name" value="SANT/Myb"/>
</dbReference>
<feature type="domain" description="Myb-like" evidence="6">
    <location>
        <begin position="10"/>
        <end position="62"/>
    </location>
</feature>
<dbReference type="InterPro" id="IPR015495">
    <property type="entry name" value="Myb_TF_plants"/>
</dbReference>
<proteinExistence type="predicted"/>
<dbReference type="InterPro" id="IPR009057">
    <property type="entry name" value="Homeodomain-like_sf"/>
</dbReference>
<dbReference type="AlphaFoldDB" id="A0AA38GFX7"/>
<feature type="domain" description="Myb-like" evidence="6">
    <location>
        <begin position="63"/>
        <end position="113"/>
    </location>
</feature>
<dbReference type="Gene3D" id="1.10.10.60">
    <property type="entry name" value="Homeodomain-like"/>
    <property type="match status" value="2"/>
</dbReference>